<comment type="similarity">
    <text evidence="2">Belongs to the glycosyltransferase 31 family. Beta3-Gal-T subfamily.</text>
</comment>
<dbReference type="GO" id="GO:0016020">
    <property type="term" value="C:membrane"/>
    <property type="evidence" value="ECO:0007669"/>
    <property type="project" value="UniProtKB-SubCell"/>
</dbReference>
<keyword evidence="3" id="KW-0812">Transmembrane</keyword>
<keyword evidence="5" id="KW-1133">Transmembrane helix</keyword>
<proteinExistence type="inferred from homology"/>
<keyword evidence="10" id="KW-1185">Reference proteome</keyword>
<feature type="signal peptide" evidence="8">
    <location>
        <begin position="1"/>
        <end position="24"/>
    </location>
</feature>
<evidence type="ECO:0000313" key="10">
    <source>
        <dbReference type="Proteomes" id="UP001175261"/>
    </source>
</evidence>
<evidence type="ECO:0000256" key="8">
    <source>
        <dbReference type="SAM" id="SignalP"/>
    </source>
</evidence>
<keyword evidence="4" id="KW-0735">Signal-anchor</keyword>
<evidence type="ECO:0000256" key="2">
    <source>
        <dbReference type="ARBA" id="ARBA00006462"/>
    </source>
</evidence>
<accession>A0AA39GPX7</accession>
<evidence type="ECO:0000256" key="7">
    <source>
        <dbReference type="SAM" id="MobiDB-lite"/>
    </source>
</evidence>
<feature type="chain" id="PRO_5041223056" description="Glycosyltransferase family 31 protein" evidence="8">
    <location>
        <begin position="25"/>
        <end position="514"/>
    </location>
</feature>
<dbReference type="FunFam" id="3.90.550.50:FF:000039">
    <property type="entry name" value="WGS project CABT00000000 data, contig 2.9"/>
    <property type="match status" value="1"/>
</dbReference>
<evidence type="ECO:0000313" key="9">
    <source>
        <dbReference type="EMBL" id="KAK0389952.1"/>
    </source>
</evidence>
<reference evidence="9" key="1">
    <citation type="submission" date="2022-10" db="EMBL/GenBank/DDBJ databases">
        <title>Determination and structural analysis of whole genome sequence of Sarocladium strictum F4-1.</title>
        <authorList>
            <person name="Hu L."/>
            <person name="Jiang Y."/>
        </authorList>
    </citation>
    <scope>NUCLEOTIDE SEQUENCE</scope>
    <source>
        <strain evidence="9">F4-1</strain>
    </source>
</reference>
<dbReference type="PANTHER" id="PTHR23033">
    <property type="entry name" value="BETA1,3-GALACTOSYLTRANSFERASE"/>
    <property type="match status" value="1"/>
</dbReference>
<evidence type="ECO:0000256" key="6">
    <source>
        <dbReference type="ARBA" id="ARBA00023136"/>
    </source>
</evidence>
<name>A0AA39GPX7_SARSR</name>
<protein>
    <recommendedName>
        <fullName evidence="11">Glycosyltransferase family 31 protein</fullName>
    </recommendedName>
</protein>
<evidence type="ECO:0000256" key="4">
    <source>
        <dbReference type="ARBA" id="ARBA00022968"/>
    </source>
</evidence>
<comment type="subcellular location">
    <subcellularLocation>
        <location evidence="1">Membrane</location>
        <topology evidence="1">Single-pass type II membrane protein</topology>
    </subcellularLocation>
</comment>
<dbReference type="InterPro" id="IPR026050">
    <property type="entry name" value="C1GALT1/C1GALT1_chp1"/>
</dbReference>
<dbReference type="AlphaFoldDB" id="A0AA39GPX7"/>
<evidence type="ECO:0008006" key="11">
    <source>
        <dbReference type="Google" id="ProtNLM"/>
    </source>
</evidence>
<dbReference type="Gene3D" id="3.90.550.50">
    <property type="match status" value="1"/>
</dbReference>
<dbReference type="Proteomes" id="UP001175261">
    <property type="component" value="Unassembled WGS sequence"/>
</dbReference>
<sequence length="514" mass="58496">MLNRRLLLVLALASLVTVLLLTYARLDARFGGFCAGEGGCLKVSSDLKDKNSPTSPPAATQTPEGEWGRPVATDGEQRPKFVNQADKVACKDFPDTSNILLVMKTGASEAYSKIPTQAVTMLRCLPDYLVFSDMEQTVAGQHILDSLDTVLPEAQDGNHDFDLYRRQRDCPVDQETCNKGEDAAKEGWALDKYKNIHMAEKSYASRPDYDWYLFVDADSYVFWSNMVTWLKDIDSKKKHYLGSAAMLGGFPFAHGGSGYLMSSGLMKAMFGGKEGVANEWDQEAPKTCCGDFLLARAVQNYTAVRVKNVWPTINGEKPHTLQYDSHQWCQPIATMHHLTAEEVFSIWTFEQRRGFDAEPMRFKDLYQEFLSPHLQTRRDDWDNLASDLIYINNTAAAERKALEEAKEEIDDKKYLKFEDWEIEKSVKKFWKLSEDEEVAYLSADNCEKACATMSDCMQWKYKTGLCTLDKRASMGRPLKEKDEKKKLKSGWIADRIREWAEKEECHGNVKWPSP</sequence>
<organism evidence="9 10">
    <name type="scientific">Sarocladium strictum</name>
    <name type="common">Black bundle disease fungus</name>
    <name type="synonym">Acremonium strictum</name>
    <dbReference type="NCBI Taxonomy" id="5046"/>
    <lineage>
        <taxon>Eukaryota</taxon>
        <taxon>Fungi</taxon>
        <taxon>Dikarya</taxon>
        <taxon>Ascomycota</taxon>
        <taxon>Pezizomycotina</taxon>
        <taxon>Sordariomycetes</taxon>
        <taxon>Hypocreomycetidae</taxon>
        <taxon>Hypocreales</taxon>
        <taxon>Sarocladiaceae</taxon>
        <taxon>Sarocladium</taxon>
    </lineage>
</organism>
<comment type="caution">
    <text evidence="9">The sequence shown here is derived from an EMBL/GenBank/DDBJ whole genome shotgun (WGS) entry which is preliminary data.</text>
</comment>
<feature type="region of interest" description="Disordered" evidence="7">
    <location>
        <begin position="46"/>
        <end position="74"/>
    </location>
</feature>
<dbReference type="EMBL" id="JAPDFR010000002">
    <property type="protein sequence ID" value="KAK0389952.1"/>
    <property type="molecule type" value="Genomic_DNA"/>
</dbReference>
<keyword evidence="6" id="KW-0472">Membrane</keyword>
<evidence type="ECO:0000256" key="3">
    <source>
        <dbReference type="ARBA" id="ARBA00022692"/>
    </source>
</evidence>
<keyword evidence="8" id="KW-0732">Signal</keyword>
<evidence type="ECO:0000256" key="5">
    <source>
        <dbReference type="ARBA" id="ARBA00022989"/>
    </source>
</evidence>
<evidence type="ECO:0000256" key="1">
    <source>
        <dbReference type="ARBA" id="ARBA00004606"/>
    </source>
</evidence>
<gene>
    <name evidence="9" type="ORF">NLU13_3525</name>
</gene>
<dbReference type="PANTHER" id="PTHR23033:SF47">
    <property type="entry name" value="APPLE DOMAIN-CONTAINING PROTEIN-RELATED"/>
    <property type="match status" value="1"/>
</dbReference>